<dbReference type="PROSITE" id="PS00463">
    <property type="entry name" value="ZN2_CY6_FUNGAL_1"/>
    <property type="match status" value="1"/>
</dbReference>
<proteinExistence type="predicted"/>
<evidence type="ECO:0000256" key="1">
    <source>
        <dbReference type="ARBA" id="ARBA00022723"/>
    </source>
</evidence>
<protein>
    <recommendedName>
        <fullName evidence="6">Zn(2)-C6 fungal-type domain-containing protein</fullName>
    </recommendedName>
</protein>
<dbReference type="Proteomes" id="UP000799324">
    <property type="component" value="Unassembled WGS sequence"/>
</dbReference>
<dbReference type="PROSITE" id="PS50048">
    <property type="entry name" value="ZN2_CY6_FUNGAL_2"/>
    <property type="match status" value="1"/>
</dbReference>
<gene>
    <name evidence="7" type="ORF">K491DRAFT_689380</name>
</gene>
<reference evidence="7" key="1">
    <citation type="journal article" date="2020" name="Stud. Mycol.">
        <title>101 Dothideomycetes genomes: a test case for predicting lifestyles and emergence of pathogens.</title>
        <authorList>
            <person name="Haridas S."/>
            <person name="Albert R."/>
            <person name="Binder M."/>
            <person name="Bloem J."/>
            <person name="Labutti K."/>
            <person name="Salamov A."/>
            <person name="Andreopoulos B."/>
            <person name="Baker S."/>
            <person name="Barry K."/>
            <person name="Bills G."/>
            <person name="Bluhm B."/>
            <person name="Cannon C."/>
            <person name="Castanera R."/>
            <person name="Culley D."/>
            <person name="Daum C."/>
            <person name="Ezra D."/>
            <person name="Gonzalez J."/>
            <person name="Henrissat B."/>
            <person name="Kuo A."/>
            <person name="Liang C."/>
            <person name="Lipzen A."/>
            <person name="Lutzoni F."/>
            <person name="Magnuson J."/>
            <person name="Mondo S."/>
            <person name="Nolan M."/>
            <person name="Ohm R."/>
            <person name="Pangilinan J."/>
            <person name="Park H.-J."/>
            <person name="Ramirez L."/>
            <person name="Alfaro M."/>
            <person name="Sun H."/>
            <person name="Tritt A."/>
            <person name="Yoshinaga Y."/>
            <person name="Zwiers L.-H."/>
            <person name="Turgeon B."/>
            <person name="Goodwin S."/>
            <person name="Spatafora J."/>
            <person name="Crous P."/>
            <person name="Grigoriev I."/>
        </authorList>
    </citation>
    <scope>NUCLEOTIDE SEQUENCE</scope>
    <source>
        <strain evidence="7">CBS 122681</strain>
    </source>
</reference>
<evidence type="ECO:0000256" key="5">
    <source>
        <dbReference type="ARBA" id="ARBA00023242"/>
    </source>
</evidence>
<keyword evidence="8" id="KW-1185">Reference proteome</keyword>
<dbReference type="Pfam" id="PF00172">
    <property type="entry name" value="Zn_clus"/>
    <property type="match status" value="1"/>
</dbReference>
<keyword evidence="1" id="KW-0479">Metal-binding</keyword>
<keyword evidence="4" id="KW-0804">Transcription</keyword>
<accession>A0A6A6TJ55</accession>
<dbReference type="AlphaFoldDB" id="A0A6A6TJ55"/>
<feature type="domain" description="Zn(2)-C6 fungal-type" evidence="6">
    <location>
        <begin position="14"/>
        <end position="44"/>
    </location>
</feature>
<dbReference type="GO" id="GO:0008270">
    <property type="term" value="F:zinc ion binding"/>
    <property type="evidence" value="ECO:0007669"/>
    <property type="project" value="InterPro"/>
</dbReference>
<keyword evidence="5" id="KW-0539">Nucleus</keyword>
<name>A0A6A6TJ55_9PLEO</name>
<keyword evidence="2" id="KW-0862">Zinc</keyword>
<dbReference type="OrthoDB" id="4216928at2759"/>
<dbReference type="PANTHER" id="PTHR47660">
    <property type="entry name" value="TRANSCRIPTION FACTOR WITH C2H2 AND ZN(2)-CYS(6) DNA BINDING DOMAIN (EUROFUNG)-RELATED-RELATED"/>
    <property type="match status" value="1"/>
</dbReference>
<organism evidence="7 8">
    <name type="scientific">Lophiostoma macrostomum CBS 122681</name>
    <dbReference type="NCBI Taxonomy" id="1314788"/>
    <lineage>
        <taxon>Eukaryota</taxon>
        <taxon>Fungi</taxon>
        <taxon>Dikarya</taxon>
        <taxon>Ascomycota</taxon>
        <taxon>Pezizomycotina</taxon>
        <taxon>Dothideomycetes</taxon>
        <taxon>Pleosporomycetidae</taxon>
        <taxon>Pleosporales</taxon>
        <taxon>Lophiostomataceae</taxon>
        <taxon>Lophiostoma</taxon>
    </lineage>
</organism>
<evidence type="ECO:0000313" key="8">
    <source>
        <dbReference type="Proteomes" id="UP000799324"/>
    </source>
</evidence>
<evidence type="ECO:0000256" key="4">
    <source>
        <dbReference type="ARBA" id="ARBA00023163"/>
    </source>
</evidence>
<dbReference type="EMBL" id="MU004308">
    <property type="protein sequence ID" value="KAF2659257.1"/>
    <property type="molecule type" value="Genomic_DNA"/>
</dbReference>
<evidence type="ECO:0000256" key="2">
    <source>
        <dbReference type="ARBA" id="ARBA00022833"/>
    </source>
</evidence>
<dbReference type="GO" id="GO:0000981">
    <property type="term" value="F:DNA-binding transcription factor activity, RNA polymerase II-specific"/>
    <property type="evidence" value="ECO:0007669"/>
    <property type="project" value="InterPro"/>
</dbReference>
<dbReference type="CDD" id="cd00067">
    <property type="entry name" value="GAL4"/>
    <property type="match status" value="1"/>
</dbReference>
<evidence type="ECO:0000313" key="7">
    <source>
        <dbReference type="EMBL" id="KAF2659257.1"/>
    </source>
</evidence>
<evidence type="ECO:0000256" key="3">
    <source>
        <dbReference type="ARBA" id="ARBA00023015"/>
    </source>
</evidence>
<evidence type="ECO:0000259" key="6">
    <source>
        <dbReference type="PROSITE" id="PS50048"/>
    </source>
</evidence>
<dbReference type="InterPro" id="IPR001138">
    <property type="entry name" value="Zn2Cys6_DnaBD"/>
</dbReference>
<sequence>MSADKKSVLSLRKACSNCAKAKRRCTVQSPSCLRCRKKRLTCTYTLEPLPNDLEWKETFDPEAFEVKARCCFMELVASRDRSSFYTSVQIDAEWSGLHYVLAILRRAPELVVAGSSEPAAFVHPGLQFRGIHNYISRADEVLKSCNNQQIRELVQVHVDEIPLDDAITALQVLLLYLTRFLFGDDVQDQDYAAQYLTVLEDWSRRLWSSAWRRIPKGLSHWQAWLLGESTRRTIFVSWVIPCAYSGWKYGIGHPSIYMEALPFEKRIGLWQATSPQAWIASAGVQTGAEVGTQLISFHEFGVTMKHDPVVDPFLSMSLVAHNGKKKLCPLKNHLEAATAVNMKLGGLTCR</sequence>
<keyword evidence="3" id="KW-0805">Transcription regulation</keyword>
<dbReference type="InterPro" id="IPR036864">
    <property type="entry name" value="Zn2-C6_fun-type_DNA-bd_sf"/>
</dbReference>
<dbReference type="SUPFAM" id="SSF57701">
    <property type="entry name" value="Zn2/Cys6 DNA-binding domain"/>
    <property type="match status" value="1"/>
</dbReference>
<dbReference type="Gene3D" id="4.10.240.10">
    <property type="entry name" value="Zn(2)-C6 fungal-type DNA-binding domain"/>
    <property type="match status" value="1"/>
</dbReference>
<dbReference type="SMART" id="SM00066">
    <property type="entry name" value="GAL4"/>
    <property type="match status" value="1"/>
</dbReference>